<sequence>MREVREDDLAQVRRAATEMTGQRGCIARRGWLSSGEFEVSSMRGMTERETALVRIKSSPRSGITARRN</sequence>
<evidence type="ECO:0000313" key="2">
    <source>
        <dbReference type="Proteomes" id="UP001234297"/>
    </source>
</evidence>
<protein>
    <submittedName>
        <fullName evidence="1">Uncharacterized protein</fullName>
    </submittedName>
</protein>
<dbReference type="EMBL" id="CM056815">
    <property type="protein sequence ID" value="KAJ8628719.1"/>
    <property type="molecule type" value="Genomic_DNA"/>
</dbReference>
<dbReference type="Proteomes" id="UP001234297">
    <property type="component" value="Chromosome 7"/>
</dbReference>
<proteinExistence type="predicted"/>
<accession>A0ACC2L5J0</accession>
<gene>
    <name evidence="1" type="ORF">MRB53_022042</name>
</gene>
<reference evidence="1 2" key="1">
    <citation type="journal article" date="2022" name="Hortic Res">
        <title>A haplotype resolved chromosomal level avocado genome allows analysis of novel avocado genes.</title>
        <authorList>
            <person name="Nath O."/>
            <person name="Fletcher S.J."/>
            <person name="Hayward A."/>
            <person name="Shaw L.M."/>
            <person name="Masouleh A.K."/>
            <person name="Furtado A."/>
            <person name="Henry R.J."/>
            <person name="Mitter N."/>
        </authorList>
    </citation>
    <scope>NUCLEOTIDE SEQUENCE [LARGE SCALE GENOMIC DNA]</scope>
    <source>
        <strain evidence="2">cv. Hass</strain>
    </source>
</reference>
<evidence type="ECO:0000313" key="1">
    <source>
        <dbReference type="EMBL" id="KAJ8628719.1"/>
    </source>
</evidence>
<name>A0ACC2L5J0_PERAE</name>
<keyword evidence="2" id="KW-1185">Reference proteome</keyword>
<comment type="caution">
    <text evidence="1">The sequence shown here is derived from an EMBL/GenBank/DDBJ whole genome shotgun (WGS) entry which is preliminary data.</text>
</comment>
<organism evidence="1 2">
    <name type="scientific">Persea americana</name>
    <name type="common">Avocado</name>
    <dbReference type="NCBI Taxonomy" id="3435"/>
    <lineage>
        <taxon>Eukaryota</taxon>
        <taxon>Viridiplantae</taxon>
        <taxon>Streptophyta</taxon>
        <taxon>Embryophyta</taxon>
        <taxon>Tracheophyta</taxon>
        <taxon>Spermatophyta</taxon>
        <taxon>Magnoliopsida</taxon>
        <taxon>Magnoliidae</taxon>
        <taxon>Laurales</taxon>
        <taxon>Lauraceae</taxon>
        <taxon>Persea</taxon>
    </lineage>
</organism>